<evidence type="ECO:0000313" key="5">
    <source>
        <dbReference type="EMBL" id="VEU81206.1"/>
    </source>
</evidence>
<dbReference type="AlphaFoldDB" id="A0A449BFJ1"/>
<dbReference type="GO" id="GO:0000976">
    <property type="term" value="F:transcription cis-regulatory region binding"/>
    <property type="evidence" value="ECO:0007669"/>
    <property type="project" value="TreeGrafter"/>
</dbReference>
<dbReference type="Gene3D" id="1.10.260.40">
    <property type="entry name" value="lambda repressor-like DNA-binding domains"/>
    <property type="match status" value="1"/>
</dbReference>
<keyword evidence="6" id="KW-1185">Reference proteome</keyword>
<dbReference type="EMBL" id="LR215048">
    <property type="protein sequence ID" value="VEU81206.1"/>
    <property type="molecule type" value="Genomic_DNA"/>
</dbReference>
<dbReference type="CDD" id="cd06267">
    <property type="entry name" value="PBP1_LacI_sugar_binding-like"/>
    <property type="match status" value="1"/>
</dbReference>
<evidence type="ECO:0000256" key="2">
    <source>
        <dbReference type="ARBA" id="ARBA00023125"/>
    </source>
</evidence>
<evidence type="ECO:0000256" key="1">
    <source>
        <dbReference type="ARBA" id="ARBA00023015"/>
    </source>
</evidence>
<dbReference type="InterPro" id="IPR046335">
    <property type="entry name" value="LacI/GalR-like_sensor"/>
</dbReference>
<dbReference type="PROSITE" id="PS00356">
    <property type="entry name" value="HTH_LACI_1"/>
    <property type="match status" value="1"/>
</dbReference>
<evidence type="ECO:0000313" key="6">
    <source>
        <dbReference type="Proteomes" id="UP000289841"/>
    </source>
</evidence>
<dbReference type="GO" id="GO:0003700">
    <property type="term" value="F:DNA-binding transcription factor activity"/>
    <property type="evidence" value="ECO:0007669"/>
    <property type="project" value="TreeGrafter"/>
</dbReference>
<accession>A0A449BFJ1</accession>
<dbReference type="STRING" id="1278311.GCA_000428705_00579"/>
<dbReference type="SUPFAM" id="SSF53822">
    <property type="entry name" value="Periplasmic binding protein-like I"/>
    <property type="match status" value="1"/>
</dbReference>
<proteinExistence type="predicted"/>
<keyword evidence="2" id="KW-0238">DNA-binding</keyword>
<dbReference type="PANTHER" id="PTHR30146:SF109">
    <property type="entry name" value="HTH-TYPE TRANSCRIPTIONAL REGULATOR GALS"/>
    <property type="match status" value="1"/>
</dbReference>
<reference evidence="5 6" key="1">
    <citation type="submission" date="2019-01" db="EMBL/GenBank/DDBJ databases">
        <authorList>
            <consortium name="Pathogen Informatics"/>
        </authorList>
    </citation>
    <scope>NUCLEOTIDE SEQUENCE [LARGE SCALE GENOMIC DNA]</scope>
    <source>
        <strain evidence="5 6">NCTC10138</strain>
    </source>
</reference>
<evidence type="ECO:0000259" key="4">
    <source>
        <dbReference type="PROSITE" id="PS50932"/>
    </source>
</evidence>
<dbReference type="SUPFAM" id="SSF47413">
    <property type="entry name" value="lambda repressor-like DNA-binding domains"/>
    <property type="match status" value="1"/>
</dbReference>
<name>A0A449BFJ1_HAPAX</name>
<evidence type="ECO:0000256" key="3">
    <source>
        <dbReference type="ARBA" id="ARBA00023163"/>
    </source>
</evidence>
<dbReference type="CDD" id="cd01392">
    <property type="entry name" value="HTH_LacI"/>
    <property type="match status" value="1"/>
</dbReference>
<dbReference type="Proteomes" id="UP000289841">
    <property type="component" value="Chromosome"/>
</dbReference>
<keyword evidence="3" id="KW-0804">Transcription</keyword>
<dbReference type="InterPro" id="IPR000843">
    <property type="entry name" value="HTH_LacI"/>
</dbReference>
<dbReference type="Gene3D" id="3.40.50.2300">
    <property type="match status" value="2"/>
</dbReference>
<feature type="domain" description="HTH lacI-type" evidence="4">
    <location>
        <begin position="2"/>
        <end position="56"/>
    </location>
</feature>
<gene>
    <name evidence="5" type="primary">ccpA_1</name>
    <name evidence="5" type="ORF">NCTC10138_01604</name>
</gene>
<dbReference type="KEGG" id="aaxa:NCTC10138_01604"/>
<keyword evidence="1" id="KW-0805">Transcription regulation</keyword>
<dbReference type="InterPro" id="IPR010982">
    <property type="entry name" value="Lambda_DNA-bd_dom_sf"/>
</dbReference>
<sequence>MATIKDVAKKAGVSISTASYALNNQPNVHSKTREKILAAAKELNYYPNASARNLKTKRTGNIGFFIYGFDGPIFGDILEGVNNELQKKGFNIIVSSGESSAVILRERQVDAAIVFDSNLTDDTLLNYSEKYPVIVLDRDLKGKNIYKSQVDNKKAVERFISEMVDKGYKKIAYLSGPKDSPSNLERYKGFCNALNEKGIKEFKHYEGDFTIGCGYELGKRIAQETEKPEFIYCANDESAVGVLQAFRELNVRIPDEISVAGFDGIMLGEYTIPNLTTIAIDYKDWGHNLAHFITVLLNENEVLEIKGPEAKVKFKESTKWKNY</sequence>
<dbReference type="Pfam" id="PF13377">
    <property type="entry name" value="Peripla_BP_3"/>
    <property type="match status" value="1"/>
</dbReference>
<dbReference type="Pfam" id="PF00356">
    <property type="entry name" value="LacI"/>
    <property type="match status" value="1"/>
</dbReference>
<dbReference type="InterPro" id="IPR028082">
    <property type="entry name" value="Peripla_BP_I"/>
</dbReference>
<organism evidence="5 6">
    <name type="scientific">Haploplasma axanthum</name>
    <name type="common">Acholeplasma axanthum</name>
    <dbReference type="NCBI Taxonomy" id="29552"/>
    <lineage>
        <taxon>Bacteria</taxon>
        <taxon>Bacillati</taxon>
        <taxon>Mycoplasmatota</taxon>
        <taxon>Mollicutes</taxon>
        <taxon>Acholeplasmatales</taxon>
        <taxon>Acholeplasmataceae</taxon>
        <taxon>Haploplasma</taxon>
    </lineage>
</organism>
<dbReference type="SMART" id="SM00354">
    <property type="entry name" value="HTH_LACI"/>
    <property type="match status" value="1"/>
</dbReference>
<protein>
    <submittedName>
        <fullName evidence="5">Catabolite control protein</fullName>
    </submittedName>
</protein>
<dbReference type="PROSITE" id="PS50932">
    <property type="entry name" value="HTH_LACI_2"/>
    <property type="match status" value="1"/>
</dbReference>
<dbReference type="PANTHER" id="PTHR30146">
    <property type="entry name" value="LACI-RELATED TRANSCRIPTIONAL REPRESSOR"/>
    <property type="match status" value="1"/>
</dbReference>